<reference evidence="13 14" key="1">
    <citation type="submission" date="2017-09" db="EMBL/GenBank/DDBJ databases">
        <title>Depth-based differentiation of microbial function through sediment-hosted aquifers and enrichment of novel symbionts in the deep terrestrial subsurface.</title>
        <authorList>
            <person name="Probst A.J."/>
            <person name="Ladd B."/>
            <person name="Jarett J.K."/>
            <person name="Geller-Mcgrath D.E."/>
            <person name="Sieber C.M."/>
            <person name="Emerson J.B."/>
            <person name="Anantharaman K."/>
            <person name="Thomas B.C."/>
            <person name="Malmstrom R."/>
            <person name="Stieglmeier M."/>
            <person name="Klingl A."/>
            <person name="Woyke T."/>
            <person name="Ryan C.M."/>
            <person name="Banfield J.F."/>
        </authorList>
    </citation>
    <scope>NUCLEOTIDE SEQUENCE [LARGE SCALE GENOMIC DNA]</scope>
    <source>
        <strain evidence="13">CG_4_10_14_0_8_um_filter_42_10</strain>
    </source>
</reference>
<evidence type="ECO:0000313" key="14">
    <source>
        <dbReference type="Proteomes" id="UP000230779"/>
    </source>
</evidence>
<dbReference type="InterPro" id="IPR013760">
    <property type="entry name" value="Topo_IIA-like_dom_sf"/>
</dbReference>
<dbReference type="GO" id="GO:0006261">
    <property type="term" value="P:DNA-templated DNA replication"/>
    <property type="evidence" value="ECO:0007669"/>
    <property type="project" value="UniProtKB-UniRule"/>
</dbReference>
<dbReference type="InterPro" id="IPR014721">
    <property type="entry name" value="Ribsml_uS5_D2-typ_fold_subgr"/>
</dbReference>
<dbReference type="InterPro" id="IPR001241">
    <property type="entry name" value="Topo_IIA"/>
</dbReference>
<evidence type="ECO:0000256" key="6">
    <source>
        <dbReference type="ARBA" id="ARBA00022842"/>
    </source>
</evidence>
<comment type="similarity">
    <text evidence="2 10">Belongs to the type II topoisomerase GyrB family.</text>
</comment>
<dbReference type="GO" id="GO:0005524">
    <property type="term" value="F:ATP binding"/>
    <property type="evidence" value="ECO:0007669"/>
    <property type="project" value="UniProtKB-UniRule"/>
</dbReference>
<dbReference type="CDD" id="cd03366">
    <property type="entry name" value="TOPRIM_TopoIIA_GyrB"/>
    <property type="match status" value="1"/>
</dbReference>
<comment type="caution">
    <text evidence="13">The sequence shown here is derived from an EMBL/GenBank/DDBJ whole genome shotgun (WGS) entry which is preliminary data.</text>
</comment>
<dbReference type="FunFam" id="3.40.50.670:FF:000001">
    <property type="entry name" value="DNA topoisomerase 2"/>
    <property type="match status" value="1"/>
</dbReference>
<dbReference type="Pfam" id="PF01751">
    <property type="entry name" value="Toprim"/>
    <property type="match status" value="1"/>
</dbReference>
<dbReference type="PANTHER" id="PTHR45866:SF1">
    <property type="entry name" value="DNA GYRASE SUBUNIT B, MITOCHONDRIAL"/>
    <property type="match status" value="1"/>
</dbReference>
<keyword evidence="7 10" id="KW-0799">Topoisomerase</keyword>
<comment type="catalytic activity">
    <reaction evidence="1 10">
        <text>ATP-dependent breakage, passage and rejoining of double-stranded DNA.</text>
        <dbReference type="EC" id="5.6.2.2"/>
    </reaction>
</comment>
<evidence type="ECO:0000256" key="1">
    <source>
        <dbReference type="ARBA" id="ARBA00000185"/>
    </source>
</evidence>
<dbReference type="InterPro" id="IPR020568">
    <property type="entry name" value="Ribosomal_Su5_D2-typ_SF"/>
</dbReference>
<feature type="binding site" evidence="10">
    <location>
        <position position="530"/>
    </location>
    <ligand>
        <name>Mg(2+)</name>
        <dbReference type="ChEBI" id="CHEBI:18420"/>
        <label>2</label>
    </ligand>
</feature>
<dbReference type="FunFam" id="3.30.565.10:FF:000002">
    <property type="entry name" value="DNA gyrase subunit B"/>
    <property type="match status" value="1"/>
</dbReference>
<dbReference type="PANTHER" id="PTHR45866">
    <property type="entry name" value="DNA GYRASE/TOPOISOMERASE SUBUNIT B"/>
    <property type="match status" value="1"/>
</dbReference>
<protein>
    <recommendedName>
        <fullName evidence="10">DNA gyrase subunit B</fullName>
        <ecNumber evidence="10">5.6.2.2</ecNumber>
    </recommendedName>
</protein>
<keyword evidence="5 10" id="KW-0067">ATP-binding</keyword>
<dbReference type="CDD" id="cd00822">
    <property type="entry name" value="TopoII_Trans_DNA_gyrase"/>
    <property type="match status" value="1"/>
</dbReference>
<dbReference type="NCBIfam" id="NF011501">
    <property type="entry name" value="PRK14939.1"/>
    <property type="match status" value="1"/>
</dbReference>
<feature type="binding site" evidence="10">
    <location>
        <position position="528"/>
    </location>
    <ligand>
        <name>Mg(2+)</name>
        <dbReference type="ChEBI" id="CHEBI:18420"/>
        <label>1</label>
        <note>catalytic</note>
    </ligand>
</feature>
<comment type="cofactor">
    <cofactor evidence="10">
        <name>Mg(2+)</name>
        <dbReference type="ChEBI" id="CHEBI:18420"/>
    </cofactor>
    <cofactor evidence="10">
        <name>Mn(2+)</name>
        <dbReference type="ChEBI" id="CHEBI:29035"/>
    </cofactor>
    <cofactor evidence="10">
        <name>Ca(2+)</name>
        <dbReference type="ChEBI" id="CHEBI:29108"/>
    </cofactor>
    <text evidence="10">Binds two Mg(2+) per subunit. The magnesium ions form salt bridges with both the protein and the DNA. Can also accept other divalent metal cations, such as Mn(2+) or Ca(2+).</text>
</comment>
<dbReference type="SUPFAM" id="SSF55874">
    <property type="entry name" value="ATPase domain of HSP90 chaperone/DNA topoisomerase II/histidine kinase"/>
    <property type="match status" value="1"/>
</dbReference>
<dbReference type="SUPFAM" id="SSF54211">
    <property type="entry name" value="Ribosomal protein S5 domain 2-like"/>
    <property type="match status" value="1"/>
</dbReference>
<feature type="binding site" evidence="10">
    <location>
        <position position="455"/>
    </location>
    <ligand>
        <name>Mg(2+)</name>
        <dbReference type="ChEBI" id="CHEBI:18420"/>
        <label>1</label>
        <note>catalytic</note>
    </ligand>
</feature>
<comment type="miscellaneous">
    <text evidence="10">Few gyrases are as efficient as E.coli at forming negative supercoils. Not all organisms have 2 type II topoisomerases; in organisms with a single type II topoisomerase this enzyme also has to decatenate newly replicated chromosomes.</text>
</comment>
<dbReference type="Pfam" id="PF00986">
    <property type="entry name" value="DNA_gyraseB_C"/>
    <property type="match status" value="1"/>
</dbReference>
<dbReference type="AlphaFoldDB" id="A0A2M7RK08"/>
<keyword evidence="4 10" id="KW-0547">Nucleotide-binding</keyword>
<name>A0A2M7RK08_9BACT</name>
<dbReference type="GO" id="GO:0006265">
    <property type="term" value="P:DNA topological change"/>
    <property type="evidence" value="ECO:0007669"/>
    <property type="project" value="UniProtKB-UniRule"/>
</dbReference>
<evidence type="ECO:0000256" key="7">
    <source>
        <dbReference type="ARBA" id="ARBA00023029"/>
    </source>
</evidence>
<dbReference type="GO" id="GO:0046872">
    <property type="term" value="F:metal ion binding"/>
    <property type="evidence" value="ECO:0007669"/>
    <property type="project" value="UniProtKB-KW"/>
</dbReference>
<dbReference type="PRINTS" id="PR00418">
    <property type="entry name" value="TPI2FAMILY"/>
</dbReference>
<evidence type="ECO:0000256" key="10">
    <source>
        <dbReference type="HAMAP-Rule" id="MF_01898"/>
    </source>
</evidence>
<dbReference type="SMART" id="SM00387">
    <property type="entry name" value="HATPase_c"/>
    <property type="match status" value="1"/>
</dbReference>
<dbReference type="FunFam" id="3.30.230.10:FF:000005">
    <property type="entry name" value="DNA gyrase subunit B"/>
    <property type="match status" value="1"/>
</dbReference>
<sequence length="696" mass="77194">MPKKKTVKKTTKKKNIASRTVLKRAAPAKAGAEEYTAKQITVLEGLAPVRKRPGMFIGNTASEGLHHLVWEAVDNSIDEAMAGYCNDIEVKLLPDGKVSVADNGRGIPVERHKVSKKSALETVMTTLHAGGKFGQGGYKVSGGLHGVGISVANALSEWMKAEVKRDGKLWEQEYKQGKAQRKVRAVAKATGTGTKITFKPDPEIFTVLEFNWQTILDHLRQQAYLTKGVSITVMDGRIPEKAQQYAFHFEGGIASYVKQLNHNKTVKQEKIFYVEKEEDDINVEIAFQYSDDFKENVFSFANNIHTVEGGMHLVGLRTALTRVLNTYARKQGFLKEKDENLSGDDVREGLTVVVSVKVKNPQFEGQTKAKLGNAEVRPAVETVFSDALTNFLEENPRDAREIVGKTILAAQARVAARAARDSVIRKGALEGMTLPGKLADCSSRDASISELYIVEGDSAGGSAKQGRNRNFQAILPLRGKILNVERTRIDKMLANNEIKSLVVALGTNVGELFDISKLRYHNVVIMTDADVDGSHIRTLLLTLFYRYFPKIIEDGYLYIAQPPLYRLQKGKAIHYVYSDDEKEKILRELQAAKAEKGSPPVKDKKIAESPEAPPETEGVGEKVGGITIQRYKGLGEMSPTQLWETTMDPERRLMKKVAIEDAEQANEIFDILMGADVLPRKRFIQSHAKSVKNLDI</sequence>
<dbReference type="InterPro" id="IPR036890">
    <property type="entry name" value="HATPase_C_sf"/>
</dbReference>
<dbReference type="Gene3D" id="3.30.230.10">
    <property type="match status" value="1"/>
</dbReference>
<dbReference type="InterPro" id="IPR006171">
    <property type="entry name" value="TOPRIM_dom"/>
</dbReference>
<dbReference type="GO" id="GO:0003677">
    <property type="term" value="F:DNA binding"/>
    <property type="evidence" value="ECO:0007669"/>
    <property type="project" value="UniProtKB-KW"/>
</dbReference>
<dbReference type="EC" id="5.6.2.2" evidence="10"/>
<dbReference type="CDD" id="cd16928">
    <property type="entry name" value="HATPase_GyrB-like"/>
    <property type="match status" value="1"/>
</dbReference>
<dbReference type="InterPro" id="IPR003594">
    <property type="entry name" value="HATPase_dom"/>
</dbReference>
<feature type="site" description="Interaction with DNA" evidence="10">
    <location>
        <position position="480"/>
    </location>
</feature>
<dbReference type="SUPFAM" id="SSF56719">
    <property type="entry name" value="Type II DNA topoisomerase"/>
    <property type="match status" value="1"/>
</dbReference>
<dbReference type="NCBIfam" id="TIGR01059">
    <property type="entry name" value="gyrB"/>
    <property type="match status" value="1"/>
</dbReference>
<dbReference type="PRINTS" id="PR01159">
    <property type="entry name" value="DNAGYRASEB"/>
</dbReference>
<organism evidence="13 14">
    <name type="scientific">Candidatus Kerfeldbacteria bacterium CG_4_10_14_0_8_um_filter_42_10</name>
    <dbReference type="NCBI Taxonomy" id="2014248"/>
    <lineage>
        <taxon>Bacteria</taxon>
        <taxon>Candidatus Kerfeldiibacteriota</taxon>
    </lineage>
</organism>
<evidence type="ECO:0000256" key="9">
    <source>
        <dbReference type="ARBA" id="ARBA00023235"/>
    </source>
</evidence>
<evidence type="ECO:0000313" key="13">
    <source>
        <dbReference type="EMBL" id="PIY96922.1"/>
    </source>
</evidence>
<feature type="binding site" evidence="10">
    <location>
        <position position="528"/>
    </location>
    <ligand>
        <name>Mg(2+)</name>
        <dbReference type="ChEBI" id="CHEBI:18420"/>
        <label>2</label>
    </ligand>
</feature>
<dbReference type="InterPro" id="IPR013759">
    <property type="entry name" value="Topo_IIA_B_C"/>
</dbReference>
<dbReference type="HAMAP" id="MF_01898">
    <property type="entry name" value="GyrB"/>
    <property type="match status" value="1"/>
</dbReference>
<dbReference type="Pfam" id="PF00204">
    <property type="entry name" value="DNA_gyraseB"/>
    <property type="match status" value="1"/>
</dbReference>
<keyword evidence="8" id="KW-0238">DNA-binding</keyword>
<evidence type="ECO:0000256" key="8">
    <source>
        <dbReference type="ARBA" id="ARBA00023125"/>
    </source>
</evidence>
<dbReference type="InterPro" id="IPR000565">
    <property type="entry name" value="Topo_IIA_B"/>
</dbReference>
<feature type="region of interest" description="Disordered" evidence="11">
    <location>
        <begin position="593"/>
        <end position="620"/>
    </location>
</feature>
<keyword evidence="6 10" id="KW-0460">Magnesium</keyword>
<keyword evidence="3 10" id="KW-0479">Metal-binding</keyword>
<evidence type="ECO:0000256" key="2">
    <source>
        <dbReference type="ARBA" id="ARBA00010708"/>
    </source>
</evidence>
<dbReference type="GO" id="GO:0005694">
    <property type="term" value="C:chromosome"/>
    <property type="evidence" value="ECO:0007669"/>
    <property type="project" value="InterPro"/>
</dbReference>
<dbReference type="InterPro" id="IPR034160">
    <property type="entry name" value="TOPRIM_GyrB"/>
</dbReference>
<dbReference type="InterPro" id="IPR002288">
    <property type="entry name" value="DNA_gyrase_B_C"/>
</dbReference>
<dbReference type="InterPro" id="IPR013506">
    <property type="entry name" value="Topo_IIA_bsu_dom2"/>
</dbReference>
<dbReference type="NCBIfam" id="NF004189">
    <property type="entry name" value="PRK05644.1"/>
    <property type="match status" value="1"/>
</dbReference>
<feature type="domain" description="Toprim" evidence="12">
    <location>
        <begin position="449"/>
        <end position="563"/>
    </location>
</feature>
<dbReference type="SMART" id="SM00433">
    <property type="entry name" value="TOP2c"/>
    <property type="match status" value="1"/>
</dbReference>
<keyword evidence="10" id="KW-0963">Cytoplasm</keyword>
<keyword evidence="9 10" id="KW-0413">Isomerase</keyword>
<dbReference type="GO" id="GO:0005737">
    <property type="term" value="C:cytoplasm"/>
    <property type="evidence" value="ECO:0007669"/>
    <property type="project" value="UniProtKB-SubCell"/>
</dbReference>
<gene>
    <name evidence="10 13" type="primary">gyrB</name>
    <name evidence="13" type="ORF">COY66_02000</name>
</gene>
<evidence type="ECO:0000256" key="5">
    <source>
        <dbReference type="ARBA" id="ARBA00022840"/>
    </source>
</evidence>
<dbReference type="InterPro" id="IPR011557">
    <property type="entry name" value="GyrB"/>
</dbReference>
<dbReference type="EMBL" id="PFMD01000024">
    <property type="protein sequence ID" value="PIY96922.1"/>
    <property type="molecule type" value="Genomic_DNA"/>
</dbReference>
<dbReference type="PROSITE" id="PS50880">
    <property type="entry name" value="TOPRIM"/>
    <property type="match status" value="1"/>
</dbReference>
<evidence type="ECO:0000256" key="4">
    <source>
        <dbReference type="ARBA" id="ARBA00022741"/>
    </source>
</evidence>
<comment type="subunit">
    <text evidence="10">Heterotetramer, composed of two GyrA and two GyrB chains. In the heterotetramer, GyrA contains the active site tyrosine that forms a transient covalent intermediate with DNA, while GyrB binds cofactors and catalyzes ATP hydrolysis.</text>
</comment>
<proteinExistence type="inferred from homology"/>
<dbReference type="Gene3D" id="3.30.565.10">
    <property type="entry name" value="Histidine kinase-like ATPase, C-terminal domain"/>
    <property type="match status" value="1"/>
</dbReference>
<evidence type="ECO:0000256" key="3">
    <source>
        <dbReference type="ARBA" id="ARBA00022723"/>
    </source>
</evidence>
<dbReference type="GO" id="GO:0003918">
    <property type="term" value="F:DNA topoisomerase type II (double strand cut, ATP-hydrolyzing) activity"/>
    <property type="evidence" value="ECO:0007669"/>
    <property type="project" value="UniProtKB-UniRule"/>
</dbReference>
<comment type="function">
    <text evidence="10">A type II topoisomerase that negatively supercoils closed circular double-stranded (ds) DNA in an ATP-dependent manner to modulate DNA topology and maintain chromosomes in an underwound state. Negative supercoiling favors strand separation, and DNA replication, transcription, recombination and repair, all of which involve strand separation. Also able to catalyze the interconversion of other topological isomers of dsDNA rings, including catenanes and knotted rings. Type II topoisomerases break and join 2 DNA strands simultaneously in an ATP-dependent manner.</text>
</comment>
<dbReference type="Gene3D" id="3.40.50.670">
    <property type="match status" value="1"/>
</dbReference>
<dbReference type="InterPro" id="IPR018522">
    <property type="entry name" value="TopoIIA_CS"/>
</dbReference>
<accession>A0A2M7RK08</accession>
<dbReference type="Proteomes" id="UP000230779">
    <property type="component" value="Unassembled WGS sequence"/>
</dbReference>
<comment type="subcellular location">
    <subcellularLocation>
        <location evidence="10">Cytoplasm</location>
    </subcellularLocation>
</comment>
<feature type="site" description="Interaction with DNA" evidence="10">
    <location>
        <position position="483"/>
    </location>
</feature>
<feature type="compositionally biased region" description="Basic and acidic residues" evidence="11">
    <location>
        <begin position="593"/>
        <end position="608"/>
    </location>
</feature>
<evidence type="ECO:0000256" key="11">
    <source>
        <dbReference type="SAM" id="MobiDB-lite"/>
    </source>
</evidence>
<dbReference type="PROSITE" id="PS00177">
    <property type="entry name" value="TOPOISOMERASE_II"/>
    <property type="match status" value="1"/>
</dbReference>
<dbReference type="Pfam" id="PF02518">
    <property type="entry name" value="HATPase_c"/>
    <property type="match status" value="1"/>
</dbReference>
<evidence type="ECO:0000259" key="12">
    <source>
        <dbReference type="PROSITE" id="PS50880"/>
    </source>
</evidence>